<dbReference type="Pfam" id="PF14226">
    <property type="entry name" value="DIOX_N"/>
    <property type="match status" value="1"/>
</dbReference>
<dbReference type="EMBL" id="JABTTQ020000580">
    <property type="protein sequence ID" value="KAK6138888.1"/>
    <property type="molecule type" value="Genomic_DNA"/>
</dbReference>
<reference evidence="8 9" key="1">
    <citation type="journal article" date="2021" name="Comput. Struct. Biotechnol. J.">
        <title>De novo genome assembly of the potent medicinal plant Rehmannia glutinosa using nanopore technology.</title>
        <authorList>
            <person name="Ma L."/>
            <person name="Dong C."/>
            <person name="Song C."/>
            <person name="Wang X."/>
            <person name="Zheng X."/>
            <person name="Niu Y."/>
            <person name="Chen S."/>
            <person name="Feng W."/>
        </authorList>
    </citation>
    <scope>NUCLEOTIDE SEQUENCE [LARGE SCALE GENOMIC DNA]</scope>
    <source>
        <strain evidence="8">DH-2019</strain>
    </source>
</reference>
<evidence type="ECO:0000259" key="7">
    <source>
        <dbReference type="PROSITE" id="PS51471"/>
    </source>
</evidence>
<dbReference type="InterPro" id="IPR044861">
    <property type="entry name" value="IPNS-like_FE2OG_OXY"/>
</dbReference>
<dbReference type="Gene3D" id="2.60.120.330">
    <property type="entry name" value="B-lactam Antibiotic, Isopenicillin N Synthase, Chain"/>
    <property type="match status" value="1"/>
</dbReference>
<dbReference type="InterPro" id="IPR026992">
    <property type="entry name" value="DIOX_N"/>
</dbReference>
<evidence type="ECO:0000256" key="6">
    <source>
        <dbReference type="SAM" id="MobiDB-lite"/>
    </source>
</evidence>
<feature type="region of interest" description="Disordered" evidence="6">
    <location>
        <begin position="1"/>
        <end position="22"/>
    </location>
</feature>
<feature type="domain" description="Fe2OG dioxygenase" evidence="7">
    <location>
        <begin position="222"/>
        <end position="340"/>
    </location>
</feature>
<sequence>MVVSNTNGENQATTEPNYDRKSEVKAFDDTKAGVKGLVDAGVTRIPRIFIHPTQNLKNITKRSNIDQFKFPVIDLAGINNDPVKHKDIVDKILDASEKWGFFQVVNHGIPISILEEMLNGVRRFHEQDKEIKKQYYTRDFTKKMIYNSNFDLYSSPAASWRDSFNCIMAPNPPELEDLPSACREILMEYGKQVMGLGISLFKLISEALGLNPNHLIDIDCAQTLALFGHYYPACPEPELTLGTTKHSDYSFLTILLQDNLGGLQVLHQNQWVNVPPSVGALVVNIGDLLQASVFFRSIGCLYIFSSEFQLISNDKLKSVEHRVLVSRSGPRISVAGFFGRDTCGVNSRVYGPIKEMLSEDNPPKYRAITIREYTSYVRARGVDGTSALQNLKL</sequence>
<dbReference type="InterPro" id="IPR005123">
    <property type="entry name" value="Oxoglu/Fe-dep_dioxygenase_dom"/>
</dbReference>
<evidence type="ECO:0000256" key="2">
    <source>
        <dbReference type="ARBA" id="ARBA00022723"/>
    </source>
</evidence>
<evidence type="ECO:0000256" key="3">
    <source>
        <dbReference type="ARBA" id="ARBA00023002"/>
    </source>
</evidence>
<proteinExistence type="inferred from homology"/>
<name>A0ABR0VW81_REHGL</name>
<evidence type="ECO:0000313" key="8">
    <source>
        <dbReference type="EMBL" id="KAK6138888.1"/>
    </source>
</evidence>
<evidence type="ECO:0000256" key="4">
    <source>
        <dbReference type="ARBA" id="ARBA00023004"/>
    </source>
</evidence>
<feature type="compositionally biased region" description="Polar residues" evidence="6">
    <location>
        <begin position="1"/>
        <end position="16"/>
    </location>
</feature>
<accession>A0ABR0VW81</accession>
<comment type="similarity">
    <text evidence="1 5">Belongs to the iron/ascorbate-dependent oxidoreductase family.</text>
</comment>
<comment type="caution">
    <text evidence="8">The sequence shown here is derived from an EMBL/GenBank/DDBJ whole genome shotgun (WGS) entry which is preliminary data.</text>
</comment>
<protein>
    <recommendedName>
        <fullName evidence="7">Fe2OG dioxygenase domain-containing protein</fullName>
    </recommendedName>
</protein>
<dbReference type="Proteomes" id="UP001318860">
    <property type="component" value="Unassembled WGS sequence"/>
</dbReference>
<dbReference type="PANTHER" id="PTHR10209:SF859">
    <property type="entry name" value="OS03G0690500 PROTEIN"/>
    <property type="match status" value="1"/>
</dbReference>
<dbReference type="InterPro" id="IPR027443">
    <property type="entry name" value="IPNS-like_sf"/>
</dbReference>
<keyword evidence="3 5" id="KW-0560">Oxidoreductase</keyword>
<evidence type="ECO:0000256" key="1">
    <source>
        <dbReference type="ARBA" id="ARBA00008056"/>
    </source>
</evidence>
<keyword evidence="2 5" id="KW-0479">Metal-binding</keyword>
<keyword evidence="4 5" id="KW-0408">Iron</keyword>
<evidence type="ECO:0000313" key="9">
    <source>
        <dbReference type="Proteomes" id="UP001318860"/>
    </source>
</evidence>
<keyword evidence="9" id="KW-1185">Reference proteome</keyword>
<evidence type="ECO:0000256" key="5">
    <source>
        <dbReference type="RuleBase" id="RU003682"/>
    </source>
</evidence>
<dbReference type="SUPFAM" id="SSF51197">
    <property type="entry name" value="Clavaminate synthase-like"/>
    <property type="match status" value="1"/>
</dbReference>
<dbReference type="PANTHER" id="PTHR10209">
    <property type="entry name" value="OXIDOREDUCTASE, 2OG-FE II OXYGENASE FAMILY PROTEIN"/>
    <property type="match status" value="1"/>
</dbReference>
<dbReference type="Pfam" id="PF03171">
    <property type="entry name" value="2OG-FeII_Oxy"/>
    <property type="match status" value="1"/>
</dbReference>
<organism evidence="8 9">
    <name type="scientific">Rehmannia glutinosa</name>
    <name type="common">Chinese foxglove</name>
    <dbReference type="NCBI Taxonomy" id="99300"/>
    <lineage>
        <taxon>Eukaryota</taxon>
        <taxon>Viridiplantae</taxon>
        <taxon>Streptophyta</taxon>
        <taxon>Embryophyta</taxon>
        <taxon>Tracheophyta</taxon>
        <taxon>Spermatophyta</taxon>
        <taxon>Magnoliopsida</taxon>
        <taxon>eudicotyledons</taxon>
        <taxon>Gunneridae</taxon>
        <taxon>Pentapetalae</taxon>
        <taxon>asterids</taxon>
        <taxon>lamiids</taxon>
        <taxon>Lamiales</taxon>
        <taxon>Orobanchaceae</taxon>
        <taxon>Rehmannieae</taxon>
        <taxon>Rehmannia</taxon>
    </lineage>
</organism>
<gene>
    <name evidence="8" type="ORF">DH2020_027369</name>
</gene>
<dbReference type="PROSITE" id="PS51471">
    <property type="entry name" value="FE2OG_OXY"/>
    <property type="match status" value="1"/>
</dbReference>